<gene>
    <name evidence="2" type="ORF">AAF712_013482</name>
</gene>
<evidence type="ECO:0000256" key="1">
    <source>
        <dbReference type="SAM" id="MobiDB-lite"/>
    </source>
</evidence>
<dbReference type="Proteomes" id="UP001437256">
    <property type="component" value="Unassembled WGS sequence"/>
</dbReference>
<accession>A0ABR2ZH15</accession>
<feature type="region of interest" description="Disordered" evidence="1">
    <location>
        <begin position="160"/>
        <end position="182"/>
    </location>
</feature>
<reference evidence="2 3" key="1">
    <citation type="submission" date="2024-05" db="EMBL/GenBank/DDBJ databases">
        <title>A draft genome resource for the thread blight pathogen Marasmius tenuissimus strain MS-2.</title>
        <authorList>
            <person name="Yulfo-Soto G.E."/>
            <person name="Baruah I.K."/>
            <person name="Amoako-Attah I."/>
            <person name="Bukari Y."/>
            <person name="Meinhardt L.W."/>
            <person name="Bailey B.A."/>
            <person name="Cohen S.P."/>
        </authorList>
    </citation>
    <scope>NUCLEOTIDE SEQUENCE [LARGE SCALE GENOMIC DNA]</scope>
    <source>
        <strain evidence="2 3">MS-2</strain>
    </source>
</reference>
<protein>
    <submittedName>
        <fullName evidence="2">Uncharacterized protein</fullName>
    </submittedName>
</protein>
<dbReference type="EMBL" id="JBBXMP010000208">
    <property type="protein sequence ID" value="KAL0059757.1"/>
    <property type="molecule type" value="Genomic_DNA"/>
</dbReference>
<proteinExistence type="predicted"/>
<organism evidence="2 3">
    <name type="scientific">Marasmius tenuissimus</name>
    <dbReference type="NCBI Taxonomy" id="585030"/>
    <lineage>
        <taxon>Eukaryota</taxon>
        <taxon>Fungi</taxon>
        <taxon>Dikarya</taxon>
        <taxon>Basidiomycota</taxon>
        <taxon>Agaricomycotina</taxon>
        <taxon>Agaricomycetes</taxon>
        <taxon>Agaricomycetidae</taxon>
        <taxon>Agaricales</taxon>
        <taxon>Marasmiineae</taxon>
        <taxon>Marasmiaceae</taxon>
        <taxon>Marasmius</taxon>
    </lineage>
</organism>
<sequence>MHSPKIRRVAIENIFFDNTNTLLVFLRHAVAGGGVEELSTAVREEQPVGAPPSVNEVLDNRWKDVPISPVMLPSPANRLRRLQVNGAPRIVWQVLEWAERKDSYLTLDSLSCFEALGAITRSQPGLAQVASTALQSQHLRHLRITGDWLRNEEAFDPNPEVASASLLSSSPPSTPLEPTHPSSHFWTRYKPPLYNVSRRLSRYTQLRLHAYSF</sequence>
<evidence type="ECO:0000313" key="2">
    <source>
        <dbReference type="EMBL" id="KAL0059757.1"/>
    </source>
</evidence>
<evidence type="ECO:0000313" key="3">
    <source>
        <dbReference type="Proteomes" id="UP001437256"/>
    </source>
</evidence>
<keyword evidence="3" id="KW-1185">Reference proteome</keyword>
<comment type="caution">
    <text evidence="2">The sequence shown here is derived from an EMBL/GenBank/DDBJ whole genome shotgun (WGS) entry which is preliminary data.</text>
</comment>
<name>A0ABR2ZH15_9AGAR</name>